<feature type="transmembrane region" description="Helical" evidence="1">
    <location>
        <begin position="20"/>
        <end position="39"/>
    </location>
</feature>
<evidence type="ECO:0000256" key="1">
    <source>
        <dbReference type="SAM" id="Phobius"/>
    </source>
</evidence>
<name>A0AAV2VKX5_9VIBR</name>
<keyword evidence="1" id="KW-0472">Membrane</keyword>
<reference evidence="2 3" key="1">
    <citation type="journal article" date="2013" name="ISME J.">
        <title>Comparative genomics of pathogenic lineages of Vibrio nigripulchritudo identifies virulence-associated traits.</title>
        <authorList>
            <person name="Goudenege D."/>
            <person name="Labreuche Y."/>
            <person name="Krin E."/>
            <person name="Ansquer D."/>
            <person name="Mangenot S."/>
            <person name="Calteau A."/>
            <person name="Medigue C."/>
            <person name="Mazel D."/>
            <person name="Polz M.F."/>
            <person name="Le Roux F."/>
        </authorList>
    </citation>
    <scope>NUCLEOTIDE SEQUENCE [LARGE SCALE GENOMIC DNA]</scope>
    <source>
        <strain evidence="2 3">SOn1</strain>
    </source>
</reference>
<accession>A0AAV2VKX5</accession>
<dbReference type="AlphaFoldDB" id="A0AAV2VKX5"/>
<protein>
    <submittedName>
        <fullName evidence="2">Uncharacterized protein</fullName>
    </submittedName>
</protein>
<gene>
    <name evidence="2" type="ORF">VIBNISOn1_1450001</name>
</gene>
<comment type="caution">
    <text evidence="2">The sequence shown here is derived from an EMBL/GenBank/DDBJ whole genome shotgun (WGS) entry which is preliminary data.</text>
</comment>
<keyword evidence="1" id="KW-0812">Transmembrane</keyword>
<sequence>MKLRFNYDLLISIANFSSLFYFVVSFLCNYIDLYLNIFITGSHSIIF</sequence>
<dbReference type="Proteomes" id="UP000018211">
    <property type="component" value="Unassembled WGS sequence"/>
</dbReference>
<dbReference type="EMBL" id="CAOF01000052">
    <property type="protein sequence ID" value="CCO45359.1"/>
    <property type="molecule type" value="Genomic_DNA"/>
</dbReference>
<organism evidence="2 3">
    <name type="scientific">Vibrio nigripulchritudo SOn1</name>
    <dbReference type="NCBI Taxonomy" id="1238450"/>
    <lineage>
        <taxon>Bacteria</taxon>
        <taxon>Pseudomonadati</taxon>
        <taxon>Pseudomonadota</taxon>
        <taxon>Gammaproteobacteria</taxon>
        <taxon>Vibrionales</taxon>
        <taxon>Vibrionaceae</taxon>
        <taxon>Vibrio</taxon>
    </lineage>
</organism>
<proteinExistence type="predicted"/>
<evidence type="ECO:0000313" key="2">
    <source>
        <dbReference type="EMBL" id="CCO45359.1"/>
    </source>
</evidence>
<evidence type="ECO:0000313" key="3">
    <source>
        <dbReference type="Proteomes" id="UP000018211"/>
    </source>
</evidence>
<keyword evidence="1" id="KW-1133">Transmembrane helix</keyword>